<sequence>MTETTAIEQRFPQRFRYRKHGGDRWYFGVAVASSLIPDSWRIECLEQRGFGGFDSDPWELLGHIIGDVEAFEWIDNDYRWRSL</sequence>
<gene>
    <name evidence="1" type="ORF">KOR42_05700</name>
</gene>
<evidence type="ECO:0000313" key="1">
    <source>
        <dbReference type="EMBL" id="TWT57212.1"/>
    </source>
</evidence>
<name>A0A5C5X5B9_9PLAN</name>
<organism evidence="1 2">
    <name type="scientific">Thalassoglobus neptunius</name>
    <dbReference type="NCBI Taxonomy" id="1938619"/>
    <lineage>
        <taxon>Bacteria</taxon>
        <taxon>Pseudomonadati</taxon>
        <taxon>Planctomycetota</taxon>
        <taxon>Planctomycetia</taxon>
        <taxon>Planctomycetales</taxon>
        <taxon>Planctomycetaceae</taxon>
        <taxon>Thalassoglobus</taxon>
    </lineage>
</organism>
<protein>
    <submittedName>
        <fullName evidence="1">Uncharacterized protein</fullName>
    </submittedName>
</protein>
<proteinExistence type="predicted"/>
<dbReference type="EMBL" id="SIHI01000001">
    <property type="protein sequence ID" value="TWT57212.1"/>
    <property type="molecule type" value="Genomic_DNA"/>
</dbReference>
<dbReference type="Proteomes" id="UP000317243">
    <property type="component" value="Unassembled WGS sequence"/>
</dbReference>
<keyword evidence="2" id="KW-1185">Reference proteome</keyword>
<comment type="caution">
    <text evidence="1">The sequence shown here is derived from an EMBL/GenBank/DDBJ whole genome shotgun (WGS) entry which is preliminary data.</text>
</comment>
<accession>A0A5C5X5B9</accession>
<dbReference type="RefSeq" id="WP_146507076.1">
    <property type="nucleotide sequence ID" value="NZ_SIHI01000001.1"/>
</dbReference>
<evidence type="ECO:0000313" key="2">
    <source>
        <dbReference type="Proteomes" id="UP000317243"/>
    </source>
</evidence>
<dbReference type="AlphaFoldDB" id="A0A5C5X5B9"/>
<reference evidence="1 2" key="1">
    <citation type="submission" date="2019-02" db="EMBL/GenBank/DDBJ databases">
        <title>Deep-cultivation of Planctomycetes and their phenomic and genomic characterization uncovers novel biology.</title>
        <authorList>
            <person name="Wiegand S."/>
            <person name="Jogler M."/>
            <person name="Boedeker C."/>
            <person name="Pinto D."/>
            <person name="Vollmers J."/>
            <person name="Rivas-Marin E."/>
            <person name="Kohn T."/>
            <person name="Peeters S.H."/>
            <person name="Heuer A."/>
            <person name="Rast P."/>
            <person name="Oberbeckmann S."/>
            <person name="Bunk B."/>
            <person name="Jeske O."/>
            <person name="Meyerdierks A."/>
            <person name="Storesund J.E."/>
            <person name="Kallscheuer N."/>
            <person name="Luecker S."/>
            <person name="Lage O.M."/>
            <person name="Pohl T."/>
            <person name="Merkel B.J."/>
            <person name="Hornburger P."/>
            <person name="Mueller R.-W."/>
            <person name="Bruemmer F."/>
            <person name="Labrenz M."/>
            <person name="Spormann A.M."/>
            <person name="Op Den Camp H."/>
            <person name="Overmann J."/>
            <person name="Amann R."/>
            <person name="Jetten M.S.M."/>
            <person name="Mascher T."/>
            <person name="Medema M.H."/>
            <person name="Devos D.P."/>
            <person name="Kaster A.-K."/>
            <person name="Ovreas L."/>
            <person name="Rohde M."/>
            <person name="Galperin M.Y."/>
            <person name="Jogler C."/>
        </authorList>
    </citation>
    <scope>NUCLEOTIDE SEQUENCE [LARGE SCALE GENOMIC DNA]</scope>
    <source>
        <strain evidence="1 2">KOR42</strain>
    </source>
</reference>